<dbReference type="GeneID" id="93677346"/>
<evidence type="ECO:0000313" key="1">
    <source>
        <dbReference type="EMBL" id="MEE1882836.1"/>
    </source>
</evidence>
<gene>
    <name evidence="2" type="ORF">DMX07_06065</name>
    <name evidence="3" type="ORF">K7K07_20365</name>
    <name evidence="1" type="ORF">V0R55_21985</name>
</gene>
<accession>A0A2V4I4H5</accession>
<reference evidence="1 5" key="3">
    <citation type="submission" date="2024-01" db="EMBL/GenBank/DDBJ databases">
        <title>Unpublished Manusciprt.</title>
        <authorList>
            <person name="Duman M."/>
            <person name="Valdes E.G."/>
            <person name="Ajmi N."/>
            <person name="Altun S."/>
            <person name="Saticioglu I.B."/>
        </authorList>
    </citation>
    <scope>NUCLEOTIDE SEQUENCE [LARGE SCALE GENOMIC DNA]</scope>
    <source>
        <strain evidence="1 5">139P</strain>
    </source>
</reference>
<evidence type="ECO:0000313" key="3">
    <source>
        <dbReference type="EMBL" id="UXZ44406.1"/>
    </source>
</evidence>
<name>A0A2V4I4H5_9PSED</name>
<dbReference type="EMBL" id="JAZDQQ010000022">
    <property type="protein sequence ID" value="MEE1882836.1"/>
    <property type="molecule type" value="Genomic_DNA"/>
</dbReference>
<dbReference type="Proteomes" id="UP001209279">
    <property type="component" value="Chromosome"/>
</dbReference>
<dbReference type="EMBL" id="QJRO01000003">
    <property type="protein sequence ID" value="PYB84115.1"/>
    <property type="molecule type" value="Genomic_DNA"/>
</dbReference>
<sequence length="61" mass="6798">MDNYDSSALGLQKCLLNLRRDHARMKASGELERAAILAQVIGRMEQGLKEASQGRKPETLQ</sequence>
<organism evidence="2 4">
    <name type="scientific">Pseudomonas soli</name>
    <dbReference type="NCBI Taxonomy" id="1306993"/>
    <lineage>
        <taxon>Bacteria</taxon>
        <taxon>Pseudomonadati</taxon>
        <taxon>Pseudomonadota</taxon>
        <taxon>Gammaproteobacteria</taxon>
        <taxon>Pseudomonadales</taxon>
        <taxon>Pseudomonadaceae</taxon>
        <taxon>Pseudomonas</taxon>
    </lineage>
</organism>
<reference evidence="3" key="2">
    <citation type="submission" date="2021-08" db="EMBL/GenBank/DDBJ databases">
        <authorList>
            <person name="Yaryura P.M."/>
            <person name="Bianco M.I."/>
            <person name="Morais C."/>
            <person name="Setubal J.C."/>
        </authorList>
    </citation>
    <scope>NUCLEOTIDE SEQUENCE</scope>
    <source>
        <strain evidence="3">AP1</strain>
    </source>
</reference>
<evidence type="ECO:0000313" key="5">
    <source>
        <dbReference type="Proteomes" id="UP001329505"/>
    </source>
</evidence>
<protein>
    <submittedName>
        <fullName evidence="2">Uncharacterized protein</fullName>
    </submittedName>
</protein>
<keyword evidence="5" id="KW-1185">Reference proteome</keyword>
<reference evidence="2 4" key="1">
    <citation type="submission" date="2018-06" db="EMBL/GenBank/DDBJ databases">
        <title>Pseudomonas diversity within urban Lake Michigan freshwaters.</title>
        <authorList>
            <person name="Batrich M."/>
            <person name="Hatzopoulos T."/>
            <person name="Putonti C."/>
        </authorList>
    </citation>
    <scope>NUCLEOTIDE SEQUENCE [LARGE SCALE GENOMIC DNA]</scope>
    <source>
        <strain evidence="2 4">LBp-160603</strain>
    </source>
</reference>
<proteinExistence type="predicted"/>
<dbReference type="Proteomes" id="UP000247620">
    <property type="component" value="Unassembled WGS sequence"/>
</dbReference>
<dbReference type="AlphaFoldDB" id="A0A2V4I4H5"/>
<dbReference type="Proteomes" id="UP001329505">
    <property type="component" value="Unassembled WGS sequence"/>
</dbReference>
<dbReference type="EMBL" id="CP083803">
    <property type="protein sequence ID" value="UXZ44406.1"/>
    <property type="molecule type" value="Genomic_DNA"/>
</dbReference>
<dbReference type="RefSeq" id="WP_102682584.1">
    <property type="nucleotide sequence ID" value="NZ_CATKPM010000072.1"/>
</dbReference>
<evidence type="ECO:0000313" key="4">
    <source>
        <dbReference type="Proteomes" id="UP000247620"/>
    </source>
</evidence>
<evidence type="ECO:0000313" key="2">
    <source>
        <dbReference type="EMBL" id="PYB84115.1"/>
    </source>
</evidence>